<feature type="signal peptide" evidence="1">
    <location>
        <begin position="1"/>
        <end position="21"/>
    </location>
</feature>
<evidence type="ECO:0000256" key="1">
    <source>
        <dbReference type="SAM" id="SignalP"/>
    </source>
</evidence>
<evidence type="ECO:0000313" key="3">
    <source>
        <dbReference type="Proteomes" id="UP000305709"/>
    </source>
</evidence>
<reference evidence="2 3" key="1">
    <citation type="submission" date="2019-06" db="EMBL/GenBank/DDBJ databases">
        <authorList>
            <person name="Jiang L."/>
        </authorList>
    </citation>
    <scope>NUCLEOTIDE SEQUENCE [LARGE SCALE GENOMIC DNA]</scope>
    <source>
        <strain evidence="2 3">YIM 48858</strain>
    </source>
</reference>
<proteinExistence type="predicted"/>
<dbReference type="RefSeq" id="WP_139082982.1">
    <property type="nucleotide sequence ID" value="NZ_VDFV01000037.1"/>
</dbReference>
<dbReference type="EMBL" id="VDFV01000037">
    <property type="protein sequence ID" value="TNC65518.1"/>
    <property type="molecule type" value="Genomic_DNA"/>
</dbReference>
<dbReference type="OrthoDB" id="7876219at2"/>
<gene>
    <name evidence="2" type="ORF">FHG71_17450</name>
</gene>
<feature type="chain" id="PRO_5023077583" evidence="1">
    <location>
        <begin position="22"/>
        <end position="109"/>
    </location>
</feature>
<keyword evidence="1" id="KW-0732">Signal</keyword>
<sequence length="109" mass="11632">MNKLLVLAAAALVGSAPVASAENHFSLSNVQDRNHTAVFQTIRTDGPGRIEVYSLQTGKQGVLLGSRALRHGINTDVRVPLMGHSADKGLAVLSVEGEVVAMQEVRFRN</sequence>
<organism evidence="2 3">
    <name type="scientific">Rubellimicrobium roseum</name>
    <dbReference type="NCBI Taxonomy" id="687525"/>
    <lineage>
        <taxon>Bacteria</taxon>
        <taxon>Pseudomonadati</taxon>
        <taxon>Pseudomonadota</taxon>
        <taxon>Alphaproteobacteria</taxon>
        <taxon>Rhodobacterales</taxon>
        <taxon>Roseobacteraceae</taxon>
        <taxon>Rubellimicrobium</taxon>
    </lineage>
</organism>
<comment type="caution">
    <text evidence="2">The sequence shown here is derived from an EMBL/GenBank/DDBJ whole genome shotgun (WGS) entry which is preliminary data.</text>
</comment>
<protein>
    <submittedName>
        <fullName evidence="2">Uncharacterized protein</fullName>
    </submittedName>
</protein>
<dbReference type="AlphaFoldDB" id="A0A5C4NAZ5"/>
<accession>A0A5C4NAZ5</accession>
<evidence type="ECO:0000313" key="2">
    <source>
        <dbReference type="EMBL" id="TNC65518.1"/>
    </source>
</evidence>
<dbReference type="Proteomes" id="UP000305709">
    <property type="component" value="Unassembled WGS sequence"/>
</dbReference>
<keyword evidence="3" id="KW-1185">Reference proteome</keyword>
<name>A0A5C4NAZ5_9RHOB</name>